<sequence length="237" mass="26599">MSPECNQLYHRDPGILKILHIKAIDETQQTFTLIPQNDNASTSLRKVVQITEVNRAQQNNKVTSGYILKKGKRQWDSSSTATSLLNWDFNDKNEGRNKAQEQAKGSNGNGTREKAAEGKSDNELMHPRLSQAAVVVIQEAYSHHRVSELDLIPQMETRFLKCHRSYKHSSSYTREWFESMDGGSFRDCNNVGAWGYGFNGCGGGEEGGFGRKGTMLDRWSGGKKVDGLPEDVIKKRT</sequence>
<comment type="caution">
    <text evidence="2">The sequence shown here is derived from an EMBL/GenBank/DDBJ whole genome shotgun (WGS) entry which is preliminary data.</text>
</comment>
<name>A0A835RYP1_VANPL</name>
<organism evidence="2 3">
    <name type="scientific">Vanilla planifolia</name>
    <name type="common">Vanilla</name>
    <dbReference type="NCBI Taxonomy" id="51239"/>
    <lineage>
        <taxon>Eukaryota</taxon>
        <taxon>Viridiplantae</taxon>
        <taxon>Streptophyta</taxon>
        <taxon>Embryophyta</taxon>
        <taxon>Tracheophyta</taxon>
        <taxon>Spermatophyta</taxon>
        <taxon>Magnoliopsida</taxon>
        <taxon>Liliopsida</taxon>
        <taxon>Asparagales</taxon>
        <taxon>Orchidaceae</taxon>
        <taxon>Vanilloideae</taxon>
        <taxon>Vanilleae</taxon>
        <taxon>Vanilla</taxon>
    </lineage>
</organism>
<accession>A0A835RYP1</accession>
<proteinExistence type="predicted"/>
<dbReference type="OrthoDB" id="4221926at2759"/>
<dbReference type="Proteomes" id="UP000636800">
    <property type="component" value="Chromosome 1"/>
</dbReference>
<reference evidence="2 3" key="1">
    <citation type="journal article" date="2020" name="Nat. Food">
        <title>A phased Vanilla planifolia genome enables genetic improvement of flavour and production.</title>
        <authorList>
            <person name="Hasing T."/>
            <person name="Tang H."/>
            <person name="Brym M."/>
            <person name="Khazi F."/>
            <person name="Huang T."/>
            <person name="Chambers A.H."/>
        </authorList>
    </citation>
    <scope>NUCLEOTIDE SEQUENCE [LARGE SCALE GENOMIC DNA]</scope>
    <source>
        <tissue evidence="2">Leaf</tissue>
    </source>
</reference>
<feature type="compositionally biased region" description="Basic and acidic residues" evidence="1">
    <location>
        <begin position="89"/>
        <end position="101"/>
    </location>
</feature>
<keyword evidence="3" id="KW-1185">Reference proteome</keyword>
<dbReference type="AlphaFoldDB" id="A0A835RYP1"/>
<evidence type="ECO:0000313" key="3">
    <source>
        <dbReference type="Proteomes" id="UP000636800"/>
    </source>
</evidence>
<evidence type="ECO:0000256" key="1">
    <source>
        <dbReference type="SAM" id="MobiDB-lite"/>
    </source>
</evidence>
<feature type="compositionally biased region" description="Basic and acidic residues" evidence="1">
    <location>
        <begin position="111"/>
        <end position="124"/>
    </location>
</feature>
<protein>
    <submittedName>
        <fullName evidence="2">Uncharacterized protein</fullName>
    </submittedName>
</protein>
<dbReference type="EMBL" id="JADCNL010000001">
    <property type="protein sequence ID" value="KAG0499303.1"/>
    <property type="molecule type" value="Genomic_DNA"/>
</dbReference>
<gene>
    <name evidence="2" type="ORF">HPP92_003994</name>
</gene>
<evidence type="ECO:0000313" key="2">
    <source>
        <dbReference type="EMBL" id="KAG0499303.1"/>
    </source>
</evidence>
<feature type="region of interest" description="Disordered" evidence="1">
    <location>
        <begin position="88"/>
        <end position="124"/>
    </location>
</feature>